<comment type="caution">
    <text evidence="4">The sequence shown here is derived from an EMBL/GenBank/DDBJ whole genome shotgun (WGS) entry which is preliminary data.</text>
</comment>
<evidence type="ECO:0000259" key="3">
    <source>
        <dbReference type="SMART" id="SM00062"/>
    </source>
</evidence>
<feature type="chain" id="PRO_5012919118" description="Solute-binding protein family 3/N-terminal domain-containing protein" evidence="2">
    <location>
        <begin position="20"/>
        <end position="244"/>
    </location>
</feature>
<dbReference type="Proteomes" id="UP000197468">
    <property type="component" value="Unassembled WGS sequence"/>
</dbReference>
<dbReference type="InterPro" id="IPR001638">
    <property type="entry name" value="Solute-binding_3/MltF_N"/>
</dbReference>
<sequence>MTRAFVLCLLLLLGWQPAAHPHAHLAPMTMLVDRAADMPFAHIVGDHVHGGIHRDLAHAIAGRLGRTVHLHAVPRKRIGPMLREGRSHWSCALLPEWLDEPVEWTQPFLPHAGVVVTRTDSPRPRTLEDLAGQPIGVVKGYAYPELERALGPSFVRENADSAKAVLRMLELGRMQHASLNQQYLEYQLRHGHSRLSLHPYLLTGGYETRCAVSRHSPVTARQLDDVIRSLRADGTLARILQRYR</sequence>
<feature type="signal peptide" evidence="2">
    <location>
        <begin position="1"/>
        <end position="19"/>
    </location>
</feature>
<dbReference type="Pfam" id="PF00497">
    <property type="entry name" value="SBP_bac_3"/>
    <property type="match status" value="1"/>
</dbReference>
<evidence type="ECO:0000256" key="1">
    <source>
        <dbReference type="ARBA" id="ARBA00022729"/>
    </source>
</evidence>
<evidence type="ECO:0000313" key="4">
    <source>
        <dbReference type="EMBL" id="OWQ93122.1"/>
    </source>
</evidence>
<dbReference type="RefSeq" id="WP_088382271.1">
    <property type="nucleotide sequence ID" value="NZ_NIOF01000001.1"/>
</dbReference>
<organism evidence="4 5">
    <name type="scientific">Roseateles aquatilis</name>
    <dbReference type="NCBI Taxonomy" id="431061"/>
    <lineage>
        <taxon>Bacteria</taxon>
        <taxon>Pseudomonadati</taxon>
        <taxon>Pseudomonadota</taxon>
        <taxon>Betaproteobacteria</taxon>
        <taxon>Burkholderiales</taxon>
        <taxon>Sphaerotilaceae</taxon>
        <taxon>Roseateles</taxon>
    </lineage>
</organism>
<keyword evidence="5" id="KW-1185">Reference proteome</keyword>
<evidence type="ECO:0000256" key="2">
    <source>
        <dbReference type="SAM" id="SignalP"/>
    </source>
</evidence>
<dbReference type="Gene3D" id="3.40.190.10">
    <property type="entry name" value="Periplasmic binding protein-like II"/>
    <property type="match status" value="2"/>
</dbReference>
<dbReference type="PANTHER" id="PTHR35936">
    <property type="entry name" value="MEMBRANE-BOUND LYTIC MUREIN TRANSGLYCOSYLASE F"/>
    <property type="match status" value="1"/>
</dbReference>
<dbReference type="SMART" id="SM00062">
    <property type="entry name" value="PBPb"/>
    <property type="match status" value="1"/>
</dbReference>
<accession>A0A246JKI8</accession>
<proteinExistence type="predicted"/>
<feature type="domain" description="Solute-binding protein family 3/N-terminal" evidence="3">
    <location>
        <begin position="27"/>
        <end position="244"/>
    </location>
</feature>
<dbReference type="OrthoDB" id="8885114at2"/>
<dbReference type="SUPFAM" id="SSF53850">
    <property type="entry name" value="Periplasmic binding protein-like II"/>
    <property type="match status" value="1"/>
</dbReference>
<keyword evidence="1 2" id="KW-0732">Signal</keyword>
<dbReference type="AlphaFoldDB" id="A0A246JKI8"/>
<gene>
    <name evidence="4" type="ORF">CDN99_01050</name>
</gene>
<name>A0A246JKI8_9BURK</name>
<reference evidence="4 5" key="1">
    <citation type="journal article" date="2008" name="Int. J. Syst. Evol. Microbiol.">
        <title>Description of Roseateles aquatilis sp. nov. and Roseateles terrae sp. nov., in the class Betaproteobacteria, and emended description of the genus Roseateles.</title>
        <authorList>
            <person name="Gomila M."/>
            <person name="Bowien B."/>
            <person name="Falsen E."/>
            <person name="Moore E.R."/>
            <person name="Lalucat J."/>
        </authorList>
    </citation>
    <scope>NUCLEOTIDE SEQUENCE [LARGE SCALE GENOMIC DNA]</scope>
    <source>
        <strain evidence="4 5">CCUG 48205</strain>
    </source>
</reference>
<protein>
    <recommendedName>
        <fullName evidence="3">Solute-binding protein family 3/N-terminal domain-containing protein</fullName>
    </recommendedName>
</protein>
<dbReference type="EMBL" id="NIOF01000001">
    <property type="protein sequence ID" value="OWQ93122.1"/>
    <property type="molecule type" value="Genomic_DNA"/>
</dbReference>
<evidence type="ECO:0000313" key="5">
    <source>
        <dbReference type="Proteomes" id="UP000197468"/>
    </source>
</evidence>
<dbReference type="PANTHER" id="PTHR35936:SF6">
    <property type="entry name" value="AMINO ACID ABC TRANSPORTER SUBSTRATE-BINDING PAAT FAMILY PROTEIN"/>
    <property type="match status" value="1"/>
</dbReference>